<protein>
    <submittedName>
        <fullName evidence="3">DUF5011 domain-containing protein</fullName>
    </submittedName>
</protein>
<reference evidence="3 4" key="1">
    <citation type="submission" date="2020-03" db="EMBL/GenBank/DDBJ databases">
        <title>Soil Listeria distribution.</title>
        <authorList>
            <person name="Liao J."/>
            <person name="Wiedmann M."/>
        </authorList>
    </citation>
    <scope>NUCLEOTIDE SEQUENCE [LARGE SCALE GENOMIC DNA]</scope>
    <source>
        <strain evidence="3 4">FSL L7-1554</strain>
    </source>
</reference>
<evidence type="ECO:0000259" key="2">
    <source>
        <dbReference type="Pfam" id="PF16403"/>
    </source>
</evidence>
<dbReference type="InterPro" id="IPR013783">
    <property type="entry name" value="Ig-like_fold"/>
</dbReference>
<evidence type="ECO:0000256" key="1">
    <source>
        <dbReference type="SAM" id="MobiDB-lite"/>
    </source>
</evidence>
<dbReference type="EMBL" id="JAASTW010000026">
    <property type="protein sequence ID" value="MBC1490135.1"/>
    <property type="molecule type" value="Genomic_DNA"/>
</dbReference>
<evidence type="ECO:0000313" key="3">
    <source>
        <dbReference type="EMBL" id="MBC1490135.1"/>
    </source>
</evidence>
<dbReference type="Proteomes" id="UP000561617">
    <property type="component" value="Unassembled WGS sequence"/>
</dbReference>
<feature type="domain" description="Pesticidal crystal protein Cry22Aa Ig-like" evidence="2">
    <location>
        <begin position="261"/>
        <end position="329"/>
    </location>
</feature>
<feature type="domain" description="Pesticidal crystal protein Cry22Aa Ig-like" evidence="2">
    <location>
        <begin position="186"/>
        <end position="246"/>
    </location>
</feature>
<feature type="region of interest" description="Disordered" evidence="1">
    <location>
        <begin position="35"/>
        <end position="96"/>
    </location>
</feature>
<evidence type="ECO:0000313" key="4">
    <source>
        <dbReference type="Proteomes" id="UP000561617"/>
    </source>
</evidence>
<dbReference type="AlphaFoldDB" id="A0A7X0X9L6"/>
<dbReference type="Gene3D" id="2.60.40.10">
    <property type="entry name" value="Immunoglobulins"/>
    <property type="match status" value="3"/>
</dbReference>
<feature type="compositionally biased region" description="Basic and acidic residues" evidence="1">
    <location>
        <begin position="38"/>
        <end position="65"/>
    </location>
</feature>
<sequence>MEKKKHSKKLLPFAVFSSLAVFLVAGGIFAYTGMDGEEVTKKESPPKTSMKQERDSEKQKNIIKEKTKKNPTLGTIIDKVDEKSSSDSLVSSSEVDNSPVNQILQTLAKVPDKVVVATNEMPTKGSDIKITEKEEAPENLLPETPESPETPIIPIPTPTPEEPAQPEQPEVPVIVNEGPSIEAVSQVLSIGSSFNAADYATANDKEDGDITDSIQVIANNVNMNEEGTYQVTYRVTDSQGAFAEITISITIVNDRPEIIAQDQQVSIGDDFNPLTVVRATDSEDGDITNAIQVIENNVDTTKAGTYQVTYSVVDSHGKAANQVTIQVIVINDLPTITATNKTILVGDIFDPLADLSANDKQDGDLTSEIRVISNDVDTNTPGKYNVSYEVTDQNGGSTSITIIITVEVPQN</sequence>
<gene>
    <name evidence="3" type="ORF">HCJ38_14175</name>
</gene>
<dbReference type="RefSeq" id="WP_185381639.1">
    <property type="nucleotide sequence ID" value="NZ_JAASTW010000026.1"/>
</dbReference>
<dbReference type="Pfam" id="PF16403">
    <property type="entry name" value="Bact_surface_Ig-like"/>
    <property type="match status" value="3"/>
</dbReference>
<organism evidence="3 4">
    <name type="scientific">Listeria immobilis</name>
    <dbReference type="NCBI Taxonomy" id="2713502"/>
    <lineage>
        <taxon>Bacteria</taxon>
        <taxon>Bacillati</taxon>
        <taxon>Bacillota</taxon>
        <taxon>Bacilli</taxon>
        <taxon>Bacillales</taxon>
        <taxon>Listeriaceae</taxon>
        <taxon>Listeria</taxon>
    </lineage>
</organism>
<name>A0A7X0X9L6_9LIST</name>
<feature type="domain" description="Pesticidal crystal protein Cry22Aa Ig-like" evidence="2">
    <location>
        <begin position="340"/>
        <end position="404"/>
    </location>
</feature>
<feature type="compositionally biased region" description="Low complexity" evidence="1">
    <location>
        <begin position="86"/>
        <end position="96"/>
    </location>
</feature>
<proteinExistence type="predicted"/>
<dbReference type="InterPro" id="IPR032179">
    <property type="entry name" value="Cry22Aa_Ig-like"/>
</dbReference>
<comment type="caution">
    <text evidence="3">The sequence shown here is derived from an EMBL/GenBank/DDBJ whole genome shotgun (WGS) entry which is preliminary data.</text>
</comment>
<accession>A0A7X0X9L6</accession>